<dbReference type="GO" id="GO:0003700">
    <property type="term" value="F:DNA-binding transcription factor activity"/>
    <property type="evidence" value="ECO:0007669"/>
    <property type="project" value="InterPro"/>
</dbReference>
<dbReference type="KEGG" id="ehx:EMIHUDRAFT_214525"/>
<proteinExistence type="predicted"/>
<dbReference type="HOGENOM" id="CLU_1263581_0_0_1"/>
<dbReference type="RefSeq" id="XP_005764078.1">
    <property type="nucleotide sequence ID" value="XM_005764021.1"/>
</dbReference>
<dbReference type="InterPro" id="IPR036955">
    <property type="entry name" value="AP2/ERF_dom_sf"/>
</dbReference>
<dbReference type="PaxDb" id="2903-EOD11649"/>
<dbReference type="Proteomes" id="UP000013827">
    <property type="component" value="Unassembled WGS sequence"/>
</dbReference>
<reference evidence="2" key="1">
    <citation type="journal article" date="2013" name="Nature">
        <title>Pan genome of the phytoplankton Emiliania underpins its global distribution.</title>
        <authorList>
            <person name="Read B.A."/>
            <person name="Kegel J."/>
            <person name="Klute M.J."/>
            <person name="Kuo A."/>
            <person name="Lefebvre S.C."/>
            <person name="Maumus F."/>
            <person name="Mayer C."/>
            <person name="Miller J."/>
            <person name="Monier A."/>
            <person name="Salamov A."/>
            <person name="Young J."/>
            <person name="Aguilar M."/>
            <person name="Claverie J.M."/>
            <person name="Frickenhaus S."/>
            <person name="Gonzalez K."/>
            <person name="Herman E.K."/>
            <person name="Lin Y.C."/>
            <person name="Napier J."/>
            <person name="Ogata H."/>
            <person name="Sarno A.F."/>
            <person name="Shmutz J."/>
            <person name="Schroeder D."/>
            <person name="de Vargas C."/>
            <person name="Verret F."/>
            <person name="von Dassow P."/>
            <person name="Valentin K."/>
            <person name="Van de Peer Y."/>
            <person name="Wheeler G."/>
            <person name="Dacks J.B."/>
            <person name="Delwiche C.F."/>
            <person name="Dyhrman S.T."/>
            <person name="Glockner G."/>
            <person name="John U."/>
            <person name="Richards T."/>
            <person name="Worden A.Z."/>
            <person name="Zhang X."/>
            <person name="Grigoriev I.V."/>
            <person name="Allen A.E."/>
            <person name="Bidle K."/>
            <person name="Borodovsky M."/>
            <person name="Bowler C."/>
            <person name="Brownlee C."/>
            <person name="Cock J.M."/>
            <person name="Elias M."/>
            <person name="Gladyshev V.N."/>
            <person name="Groth M."/>
            <person name="Guda C."/>
            <person name="Hadaegh A."/>
            <person name="Iglesias-Rodriguez M.D."/>
            <person name="Jenkins J."/>
            <person name="Jones B.M."/>
            <person name="Lawson T."/>
            <person name="Leese F."/>
            <person name="Lindquist E."/>
            <person name="Lobanov A."/>
            <person name="Lomsadze A."/>
            <person name="Malik S.B."/>
            <person name="Marsh M.E."/>
            <person name="Mackinder L."/>
            <person name="Mock T."/>
            <person name="Mueller-Roeber B."/>
            <person name="Pagarete A."/>
            <person name="Parker M."/>
            <person name="Probert I."/>
            <person name="Quesneville H."/>
            <person name="Raines C."/>
            <person name="Rensing S.A."/>
            <person name="Riano-Pachon D.M."/>
            <person name="Richier S."/>
            <person name="Rokitta S."/>
            <person name="Shiraiwa Y."/>
            <person name="Soanes D.M."/>
            <person name="van der Giezen M."/>
            <person name="Wahlund T.M."/>
            <person name="Williams B."/>
            <person name="Wilson W."/>
            <person name="Wolfe G."/>
            <person name="Wurch L.L."/>
        </authorList>
    </citation>
    <scope>NUCLEOTIDE SEQUENCE</scope>
</reference>
<sequence>MLWFRVRNLRIFSFENSTEYFNAPALPCSIQIESQLSNSRNSTCVRCIMAPPRTASSEGVMLIPAVAKNSTTGYKNVSYIRGNKKFQAKVKAGGQHVFLGYSRSTSRKKFQVQVRDGDKHVRLGYFDTAEEAATAYAQSEYGRADAAKLLQPRPAPIPAGAEAIRQAEREGLTLTASSSSNTGYKGVCYRPYRPKQQGSQKYELKVRDGGKQSIVQFGL</sequence>
<evidence type="ECO:0000313" key="1">
    <source>
        <dbReference type="EnsemblProtists" id="EOD11649"/>
    </source>
</evidence>
<dbReference type="GO" id="GO:0003677">
    <property type="term" value="F:DNA binding"/>
    <property type="evidence" value="ECO:0007669"/>
    <property type="project" value="InterPro"/>
</dbReference>
<accession>A0A0D3IK64</accession>
<evidence type="ECO:0000313" key="2">
    <source>
        <dbReference type="Proteomes" id="UP000013827"/>
    </source>
</evidence>
<dbReference type="EnsemblProtists" id="EOD11649">
    <property type="protein sequence ID" value="EOD11649"/>
    <property type="gene ID" value="EMIHUDRAFT_214525"/>
</dbReference>
<organism evidence="1 2">
    <name type="scientific">Emiliania huxleyi (strain CCMP1516)</name>
    <dbReference type="NCBI Taxonomy" id="280463"/>
    <lineage>
        <taxon>Eukaryota</taxon>
        <taxon>Haptista</taxon>
        <taxon>Haptophyta</taxon>
        <taxon>Prymnesiophyceae</taxon>
        <taxon>Isochrysidales</taxon>
        <taxon>Noelaerhabdaceae</taxon>
        <taxon>Emiliania</taxon>
    </lineage>
</organism>
<name>A0A0D3IK64_EMIH1</name>
<dbReference type="InterPro" id="IPR016177">
    <property type="entry name" value="DNA-bd_dom_sf"/>
</dbReference>
<dbReference type="SUPFAM" id="SSF54171">
    <property type="entry name" value="DNA-binding domain"/>
    <property type="match status" value="1"/>
</dbReference>
<protein>
    <recommendedName>
        <fullName evidence="3">AP2/ERF domain-containing protein</fullName>
    </recommendedName>
</protein>
<evidence type="ECO:0008006" key="3">
    <source>
        <dbReference type="Google" id="ProtNLM"/>
    </source>
</evidence>
<reference evidence="1" key="2">
    <citation type="submission" date="2024-10" db="UniProtKB">
        <authorList>
            <consortium name="EnsemblProtists"/>
        </authorList>
    </citation>
    <scope>IDENTIFICATION</scope>
</reference>
<dbReference type="GeneID" id="17257771"/>
<dbReference type="Gene3D" id="3.30.730.10">
    <property type="entry name" value="AP2/ERF domain"/>
    <property type="match status" value="1"/>
</dbReference>
<dbReference type="AlphaFoldDB" id="A0A0D3IK64"/>
<keyword evidence="2" id="KW-1185">Reference proteome</keyword>